<dbReference type="InterPro" id="IPR037024">
    <property type="entry name" value="NiFe_Hase_small_N_sf"/>
</dbReference>
<dbReference type="PANTHER" id="PTHR30013:SF5">
    <property type="entry name" value="HYDROGENASE SMALL SUBUNIT"/>
    <property type="match status" value="1"/>
</dbReference>
<dbReference type="EMBL" id="NXIE01000001">
    <property type="protein sequence ID" value="RXK13908.1"/>
    <property type="molecule type" value="Genomic_DNA"/>
</dbReference>
<evidence type="ECO:0000313" key="15">
    <source>
        <dbReference type="Proteomes" id="UP000289718"/>
    </source>
</evidence>
<name>A0A4Q1AW34_9BACT</name>
<dbReference type="GO" id="GO:0008901">
    <property type="term" value="F:ferredoxin hydrogenase activity"/>
    <property type="evidence" value="ECO:0007669"/>
    <property type="project" value="InterPro"/>
</dbReference>
<dbReference type="InterPro" id="IPR027394">
    <property type="entry name" value="Cytochrome-c3_hydrogenase_C"/>
</dbReference>
<dbReference type="OrthoDB" id="9766729at2"/>
<evidence type="ECO:0000256" key="10">
    <source>
        <dbReference type="ARBA" id="ARBA00023014"/>
    </source>
</evidence>
<dbReference type="GO" id="GO:0030313">
    <property type="term" value="C:cell envelope"/>
    <property type="evidence" value="ECO:0007669"/>
    <property type="project" value="UniProtKB-SubCell"/>
</dbReference>
<keyword evidence="7" id="KW-0732">Signal</keyword>
<keyword evidence="9 11" id="KW-0408">Iron</keyword>
<feature type="binding site" evidence="11">
    <location>
        <position position="186"/>
    </location>
    <ligand>
        <name>[4Fe-4S] cluster</name>
        <dbReference type="ChEBI" id="CHEBI:49883"/>
        <label>2</label>
    </ligand>
</feature>
<comment type="similarity">
    <text evidence="3">Belongs to the [NiFe]/[NiFeSe] hydrogenase small subunit family.</text>
</comment>
<evidence type="ECO:0000256" key="2">
    <source>
        <dbReference type="ARBA" id="ARBA00004196"/>
    </source>
</evidence>
<dbReference type="GO" id="GO:0009375">
    <property type="term" value="C:ferredoxin hydrogenase complex"/>
    <property type="evidence" value="ECO:0007669"/>
    <property type="project" value="InterPro"/>
</dbReference>
<gene>
    <name evidence="14" type="ORF">CP965_00215</name>
</gene>
<proteinExistence type="inferred from homology"/>
<dbReference type="GO" id="GO:0051539">
    <property type="term" value="F:4 iron, 4 sulfur cluster binding"/>
    <property type="evidence" value="ECO:0007669"/>
    <property type="project" value="UniProtKB-KW"/>
</dbReference>
<accession>A0A4Q1AW34</accession>
<dbReference type="AlphaFoldDB" id="A0A4Q1AW34"/>
<evidence type="ECO:0000256" key="5">
    <source>
        <dbReference type="ARBA" id="ARBA00022485"/>
    </source>
</evidence>
<dbReference type="SUPFAM" id="SSF56770">
    <property type="entry name" value="HydA/Nqo6-like"/>
    <property type="match status" value="1"/>
</dbReference>
<feature type="domain" description="NADH:ubiquinone oxidoreductase-like 20kDa subunit" evidence="12">
    <location>
        <begin position="19"/>
        <end position="162"/>
    </location>
</feature>
<dbReference type="InterPro" id="IPR037148">
    <property type="entry name" value="NiFe-Hase_small_C_sf"/>
</dbReference>
<dbReference type="PIRSF" id="PIRSF000310">
    <property type="entry name" value="NiFe_hyd_ssu"/>
    <property type="match status" value="1"/>
</dbReference>
<dbReference type="GO" id="GO:0009061">
    <property type="term" value="P:anaerobic respiration"/>
    <property type="evidence" value="ECO:0007669"/>
    <property type="project" value="TreeGrafter"/>
</dbReference>
<dbReference type="Pfam" id="PF01058">
    <property type="entry name" value="Oxidored_q6"/>
    <property type="match status" value="1"/>
</dbReference>
<comment type="subunit">
    <text evidence="4">Heterodimer of a large and a small subunit.</text>
</comment>
<feature type="binding site" evidence="11">
    <location>
        <position position="210"/>
    </location>
    <ligand>
        <name>[4Fe-4S] cluster</name>
        <dbReference type="ChEBI" id="CHEBI:49883"/>
        <label>2</label>
    </ligand>
</feature>
<dbReference type="GO" id="GO:0046872">
    <property type="term" value="F:metal ion binding"/>
    <property type="evidence" value="ECO:0007669"/>
    <property type="project" value="UniProtKB-KW"/>
</dbReference>
<evidence type="ECO:0000256" key="9">
    <source>
        <dbReference type="ARBA" id="ARBA00023004"/>
    </source>
</evidence>
<organism evidence="14 15">
    <name type="scientific">Halarcobacter mediterraneus</name>
    <dbReference type="NCBI Taxonomy" id="2023153"/>
    <lineage>
        <taxon>Bacteria</taxon>
        <taxon>Pseudomonadati</taxon>
        <taxon>Campylobacterota</taxon>
        <taxon>Epsilonproteobacteria</taxon>
        <taxon>Campylobacterales</taxon>
        <taxon>Arcobacteraceae</taxon>
        <taxon>Halarcobacter</taxon>
    </lineage>
</organism>
<keyword evidence="8" id="KW-0560">Oxidoreductase</keyword>
<dbReference type="InterPro" id="IPR006137">
    <property type="entry name" value="NADH_UbQ_OxRdtase-like_20kDa"/>
</dbReference>
<feature type="binding site" evidence="11">
    <location>
        <position position="19"/>
    </location>
    <ligand>
        <name>[4Fe-4S] cluster</name>
        <dbReference type="ChEBI" id="CHEBI:49883"/>
        <label>1</label>
    </ligand>
</feature>
<evidence type="ECO:0000259" key="12">
    <source>
        <dbReference type="Pfam" id="PF01058"/>
    </source>
</evidence>
<dbReference type="RefSeq" id="WP_129060018.1">
    <property type="nucleotide sequence ID" value="NZ_NXIE01000001.1"/>
</dbReference>
<feature type="binding site" evidence="11">
    <location>
        <position position="217"/>
    </location>
    <ligand>
        <name>[4Fe-4S] cluster</name>
        <dbReference type="ChEBI" id="CHEBI:49883"/>
        <label>2</label>
    </ligand>
</feature>
<feature type="binding site" evidence="11">
    <location>
        <position position="189"/>
    </location>
    <ligand>
        <name>[4Fe-4S] cluster</name>
        <dbReference type="ChEBI" id="CHEBI:49883"/>
        <label>2</label>
    </ligand>
</feature>
<dbReference type="GO" id="GO:0016020">
    <property type="term" value="C:membrane"/>
    <property type="evidence" value="ECO:0007669"/>
    <property type="project" value="TreeGrafter"/>
</dbReference>
<dbReference type="Proteomes" id="UP000289718">
    <property type="component" value="Unassembled WGS sequence"/>
</dbReference>
<feature type="binding site" evidence="11">
    <location>
        <position position="226"/>
    </location>
    <ligand>
        <name>[3Fe-4S] cluster</name>
        <dbReference type="ChEBI" id="CHEBI:21137"/>
    </ligand>
</feature>
<keyword evidence="5 11" id="KW-0004">4Fe-4S</keyword>
<evidence type="ECO:0000256" key="4">
    <source>
        <dbReference type="ARBA" id="ARBA00011771"/>
    </source>
</evidence>
<feature type="binding site" evidence="11">
    <location>
        <position position="108"/>
    </location>
    <ligand>
        <name>[4Fe-4S] cluster</name>
        <dbReference type="ChEBI" id="CHEBI:49883"/>
        <label>1</label>
    </ligand>
</feature>
<dbReference type="PRINTS" id="PR00614">
    <property type="entry name" value="NIHGNASESMLL"/>
</dbReference>
<dbReference type="GO" id="GO:0044569">
    <property type="term" value="C:[Ni-Fe] hydrogenase complex"/>
    <property type="evidence" value="ECO:0007669"/>
    <property type="project" value="TreeGrafter"/>
</dbReference>
<dbReference type="Gene3D" id="4.10.480.10">
    <property type="entry name" value="Cytochrome-c3 hydrogenase, C-terminal domain"/>
    <property type="match status" value="1"/>
</dbReference>
<evidence type="ECO:0000256" key="6">
    <source>
        <dbReference type="ARBA" id="ARBA00022723"/>
    </source>
</evidence>
<evidence type="ECO:0000256" key="7">
    <source>
        <dbReference type="ARBA" id="ARBA00022729"/>
    </source>
</evidence>
<sequence>MKNNERNKPKIVWLQAITCNGNTHSFLSANVNRLKLFLNSFDLIYHPSLTTDILLDDLLKKDEEIDFLLVEGAISSNKEFFQLSNQTTNEILKKLVLKSKYLIAVGSCASYGGVHKKFEQNNNILGLQEALFEHDTSTLKHPIVNLTGCPVHPEWIFQTLFSLKEYKQIALDEKGRPKEIYSYLAHHGCTRNEYFEWKVEANSFGLKEGCLFYEQGCRGPMTHSNCNKILWNDVNSKTRAGMPCIGCTEFDFPRNNMLETKKNIGIPDEVPLGVSKRAYLSIAGVAKTFKIDRLNEKIIK</sequence>
<feature type="domain" description="Cytochrome-c3 hydrogenase C-terminal" evidence="13">
    <location>
        <begin position="181"/>
        <end position="256"/>
    </location>
</feature>
<evidence type="ECO:0000256" key="11">
    <source>
        <dbReference type="PIRSR" id="PIRSR000310-1"/>
    </source>
</evidence>
<protein>
    <submittedName>
        <fullName evidence="14">Ni/Fe hydrogenase</fullName>
    </submittedName>
</protein>
<feature type="binding site" evidence="11">
    <location>
        <position position="247"/>
    </location>
    <ligand>
        <name>[3Fe-4S] cluster</name>
        <dbReference type="ChEBI" id="CHEBI:21137"/>
    </ligand>
</feature>
<evidence type="ECO:0000259" key="13">
    <source>
        <dbReference type="Pfam" id="PF14720"/>
    </source>
</evidence>
<dbReference type="Gene3D" id="3.40.50.700">
    <property type="entry name" value="NADH:ubiquinone oxidoreductase-like, 20kDa subunit"/>
    <property type="match status" value="1"/>
</dbReference>
<feature type="binding site" evidence="11">
    <location>
        <position position="244"/>
    </location>
    <ligand>
        <name>[3Fe-4S] cluster</name>
        <dbReference type="ChEBI" id="CHEBI:21137"/>
    </ligand>
</feature>
<dbReference type="GO" id="GO:0009055">
    <property type="term" value="F:electron transfer activity"/>
    <property type="evidence" value="ECO:0007669"/>
    <property type="project" value="TreeGrafter"/>
</dbReference>
<evidence type="ECO:0000256" key="1">
    <source>
        <dbReference type="ARBA" id="ARBA00001966"/>
    </source>
</evidence>
<dbReference type="InterPro" id="IPR001821">
    <property type="entry name" value="NiFe_hydrogenase_ssu"/>
</dbReference>
<dbReference type="GO" id="GO:0051538">
    <property type="term" value="F:3 iron, 4 sulfur cluster binding"/>
    <property type="evidence" value="ECO:0007669"/>
    <property type="project" value="UniProtKB-KW"/>
</dbReference>
<evidence type="ECO:0000256" key="3">
    <source>
        <dbReference type="ARBA" id="ARBA00006605"/>
    </source>
</evidence>
<dbReference type="Pfam" id="PF14720">
    <property type="entry name" value="NiFe_hyd_SSU_C"/>
    <property type="match status" value="1"/>
</dbReference>
<comment type="subcellular location">
    <subcellularLocation>
        <location evidence="2">Cell envelope</location>
    </subcellularLocation>
</comment>
<keyword evidence="6 11" id="KW-0479">Metal-binding</keyword>
<comment type="cofactor">
    <cofactor evidence="1">
        <name>[4Fe-4S] cluster</name>
        <dbReference type="ChEBI" id="CHEBI:49883"/>
    </cofactor>
</comment>
<feature type="binding site" evidence="11">
    <location>
        <position position="149"/>
    </location>
    <ligand>
        <name>[4Fe-4S] cluster</name>
        <dbReference type="ChEBI" id="CHEBI:49883"/>
        <label>1</label>
    </ligand>
</feature>
<keyword evidence="11" id="KW-0003">3Fe-4S</keyword>
<evidence type="ECO:0000256" key="8">
    <source>
        <dbReference type="ARBA" id="ARBA00023002"/>
    </source>
</evidence>
<comment type="caution">
    <text evidence="14">The sequence shown here is derived from an EMBL/GenBank/DDBJ whole genome shotgun (WGS) entry which is preliminary data.</text>
</comment>
<evidence type="ECO:0000313" key="14">
    <source>
        <dbReference type="EMBL" id="RXK13908.1"/>
    </source>
</evidence>
<keyword evidence="10 11" id="KW-0411">Iron-sulfur</keyword>
<keyword evidence="15" id="KW-1185">Reference proteome</keyword>
<reference evidence="14 15" key="1">
    <citation type="submission" date="2017-09" db="EMBL/GenBank/DDBJ databases">
        <title>Genomics of the genus Arcobacter.</title>
        <authorList>
            <person name="Perez-Cataluna A."/>
            <person name="Figueras M.J."/>
            <person name="Salas-Masso N."/>
        </authorList>
    </citation>
    <scope>NUCLEOTIDE SEQUENCE [LARGE SCALE GENOMIC DNA]</scope>
    <source>
        <strain evidence="14 15">F156-34</strain>
    </source>
</reference>
<dbReference type="PANTHER" id="PTHR30013">
    <property type="entry name" value="NIFE / NIFESE HYDROGENASE SMALL SUBUNIT FAMILY MEMBER"/>
    <property type="match status" value="1"/>
</dbReference>